<protein>
    <submittedName>
        <fullName evidence="1">Uncharacterized protein</fullName>
    </submittedName>
</protein>
<dbReference type="Proteomes" id="UP000694892">
    <property type="component" value="Unassembled WGS sequence"/>
</dbReference>
<reference evidence="1" key="1">
    <citation type="submission" date="2016-05" db="EMBL/GenBank/DDBJ databases">
        <title>WGS assembly of Xenopus laevis.</title>
        <authorList>
            <person name="Session A."/>
            <person name="Uno Y."/>
            <person name="Kwon T."/>
            <person name="Chapman J."/>
            <person name="Toyoda A."/>
            <person name="Takahashi S."/>
            <person name="Fukui A."/>
            <person name="Hikosaka A."/>
            <person name="Putnam N."/>
            <person name="Stites J."/>
            <person name="Van Heeringen S."/>
            <person name="Quigley I."/>
            <person name="Heinz S."/>
            <person name="Hellsten U."/>
            <person name="Lyons J."/>
            <person name="Suzuki A."/>
            <person name="Kondo M."/>
            <person name="Ogino H."/>
            <person name="Ochi H."/>
            <person name="Bogdanovic O."/>
            <person name="Lister R."/>
            <person name="Georgiou G."/>
            <person name="Paranjpe S."/>
            <person name="Van Kruijsbergen I."/>
            <person name="Mozaffari S."/>
            <person name="Shu S."/>
            <person name="Schmutz J."/>
            <person name="Jenkins J."/>
            <person name="Grimwood J."/>
            <person name="Carlson J."/>
            <person name="Mitros T."/>
            <person name="Simakov O."/>
            <person name="Heald R."/>
            <person name="Miller K."/>
            <person name="Haudenschild C."/>
            <person name="Kuroki Y."/>
            <person name="Tanaka T."/>
            <person name="Michiue T."/>
            <person name="Watanabe M."/>
            <person name="Kinoshita T."/>
            <person name="Ohta Y."/>
            <person name="Mawaribuchi S."/>
            <person name="Suzuki Y."/>
            <person name="Haramoto Y."/>
            <person name="Yamamoto T."/>
            <person name="Takagi C."/>
            <person name="Kitzman J."/>
            <person name="Shendure J."/>
            <person name="Nakayama T."/>
            <person name="Izutsu Y."/>
            <person name="Robert J."/>
            <person name="Dichmann D."/>
            <person name="Flajnik M."/>
            <person name="Houston D."/>
            <person name="Marcotte E."/>
            <person name="Wallingford J."/>
            <person name="Ito Y."/>
            <person name="Asashima M."/>
            <person name="Ueno N."/>
            <person name="Matsuda Y."/>
            <person name="Jan Veenstra G."/>
            <person name="Fujiyama A."/>
            <person name="Harland R."/>
            <person name="Taira M."/>
            <person name="Rokhsar D.S."/>
        </authorList>
    </citation>
    <scope>NUCLEOTIDE SEQUENCE</scope>
    <source>
        <strain evidence="1">J</strain>
        <tissue evidence="1">Blood</tissue>
    </source>
</reference>
<gene>
    <name evidence="1" type="ORF">XELAEV_18004516mg</name>
</gene>
<sequence>MKLSSANDIALLHTRIAAICENCSVLVWSSAERWPEKNIHRKGSSRGRADYYYFKFKNSKAGHTHECQ</sequence>
<organism evidence="1">
    <name type="scientific">Xenopus laevis</name>
    <name type="common">African clawed frog</name>
    <dbReference type="NCBI Taxonomy" id="8355"/>
    <lineage>
        <taxon>Eukaryota</taxon>
        <taxon>Metazoa</taxon>
        <taxon>Chordata</taxon>
        <taxon>Craniata</taxon>
        <taxon>Vertebrata</taxon>
        <taxon>Euteleostomi</taxon>
        <taxon>Amphibia</taxon>
        <taxon>Batrachia</taxon>
        <taxon>Anura</taxon>
        <taxon>Pipoidea</taxon>
        <taxon>Pipidae</taxon>
        <taxon>Xenopodinae</taxon>
        <taxon>Xenopus</taxon>
        <taxon>Xenopus</taxon>
    </lineage>
</organism>
<dbReference type="EMBL" id="KV467254">
    <property type="protein sequence ID" value="OCT56705.1"/>
    <property type="molecule type" value="Genomic_DNA"/>
</dbReference>
<proteinExistence type="predicted"/>
<name>A0A974GZN0_XENLA</name>
<evidence type="ECO:0000313" key="1">
    <source>
        <dbReference type="EMBL" id="OCT56705.1"/>
    </source>
</evidence>
<dbReference type="AlphaFoldDB" id="A0A974GZN0"/>
<accession>A0A974GZN0</accession>